<organism evidence="4 5">
    <name type="scientific">Liquorilactobacillus sucicola DSM 21376 = JCM 15457</name>
    <dbReference type="NCBI Taxonomy" id="1423806"/>
    <lineage>
        <taxon>Bacteria</taxon>
        <taxon>Bacillati</taxon>
        <taxon>Bacillota</taxon>
        <taxon>Bacilli</taxon>
        <taxon>Lactobacillales</taxon>
        <taxon>Lactobacillaceae</taxon>
        <taxon>Liquorilactobacillus</taxon>
    </lineage>
</organism>
<dbReference type="PANTHER" id="PTHR39430:SF1">
    <property type="entry name" value="PROTEASE"/>
    <property type="match status" value="1"/>
</dbReference>
<dbReference type="Proteomes" id="UP000050961">
    <property type="component" value="Unassembled WGS sequence"/>
</dbReference>
<evidence type="ECO:0000259" key="3">
    <source>
        <dbReference type="Pfam" id="PF02517"/>
    </source>
</evidence>
<accession>A0A0R2DRI9</accession>
<keyword evidence="2" id="KW-0472">Membrane</keyword>
<feature type="transmembrane region" description="Helical" evidence="2">
    <location>
        <begin position="328"/>
        <end position="351"/>
    </location>
</feature>
<evidence type="ECO:0000256" key="1">
    <source>
        <dbReference type="ARBA" id="ARBA00009067"/>
    </source>
</evidence>
<feature type="transmembrane region" description="Helical" evidence="2">
    <location>
        <begin position="150"/>
        <end position="167"/>
    </location>
</feature>
<dbReference type="GO" id="GO:0004175">
    <property type="term" value="F:endopeptidase activity"/>
    <property type="evidence" value="ECO:0007669"/>
    <property type="project" value="UniProtKB-ARBA"/>
</dbReference>
<feature type="transmembrane region" description="Helical" evidence="2">
    <location>
        <begin position="371"/>
        <end position="393"/>
    </location>
</feature>
<keyword evidence="2" id="KW-0812">Transmembrane</keyword>
<dbReference type="AlphaFoldDB" id="A0A0R2DRI9"/>
<feature type="domain" description="CAAX prenyl protease 2/Lysostaphin resistance protein A-like" evidence="3">
    <location>
        <begin position="260"/>
        <end position="358"/>
    </location>
</feature>
<dbReference type="EMBL" id="AYZF01000008">
    <property type="protein sequence ID" value="KRN06641.1"/>
    <property type="molecule type" value="Genomic_DNA"/>
</dbReference>
<proteinExistence type="inferred from homology"/>
<dbReference type="eggNOG" id="COG1266">
    <property type="taxonomic scope" value="Bacteria"/>
</dbReference>
<feature type="transmembrane region" description="Helical" evidence="2">
    <location>
        <begin position="226"/>
        <end position="245"/>
    </location>
</feature>
<dbReference type="Pfam" id="PF02517">
    <property type="entry name" value="Rce1-like"/>
    <property type="match status" value="1"/>
</dbReference>
<comment type="caution">
    <text evidence="4">The sequence shown here is derived from an EMBL/GenBank/DDBJ whole genome shotgun (WGS) entry which is preliminary data.</text>
</comment>
<name>A0A0R2DRI9_9LACO</name>
<feature type="transmembrane region" description="Helical" evidence="2">
    <location>
        <begin position="37"/>
        <end position="53"/>
    </location>
</feature>
<feature type="transmembrane region" description="Helical" evidence="2">
    <location>
        <begin position="74"/>
        <end position="93"/>
    </location>
</feature>
<feature type="transmembrane region" description="Helical" evidence="2">
    <location>
        <begin position="187"/>
        <end position="205"/>
    </location>
</feature>
<dbReference type="InterPro" id="IPR003675">
    <property type="entry name" value="Rce1/LyrA-like_dom"/>
</dbReference>
<gene>
    <name evidence="4" type="ORF">FD15_GL000191</name>
</gene>
<evidence type="ECO:0000313" key="5">
    <source>
        <dbReference type="Proteomes" id="UP000050961"/>
    </source>
</evidence>
<dbReference type="STRING" id="1423806.FD15_GL000191"/>
<dbReference type="PANTHER" id="PTHR39430">
    <property type="entry name" value="MEMBRANE-ASSOCIATED PROTEASE-RELATED"/>
    <property type="match status" value="1"/>
</dbReference>
<feature type="transmembrane region" description="Helical" evidence="2">
    <location>
        <begin position="293"/>
        <end position="316"/>
    </location>
</feature>
<comment type="similarity">
    <text evidence="1">Belongs to the UPF0177 family.</text>
</comment>
<sequence>MNFAFFRHVRMKFQLSYLVIITALLLLNWSFRDFHNFGFNTIIYTIIIVLFGFKFNFLDAKFLPLLTRKFKHNWLNIVNYPLQIVVFFNLFPIPTENYFNVFKNVGNFFHFTTATGHLSSWGLIGSFTVSLLILLPFLFTVVIPEVKNMGQLLVITIEITVVYVIYLMHSVSSTMSLFGDLTDSGELLSLLSTLFIVAPFVYISLSNQALPLPQLLSRKKTVTIKTAVVLLILFTSAFCIDSAIWQHPFPTWQAPSTEELVFALRSGIGEELIFRGLILSIGINSLKNFKYNIISSIIISSVVFGLIHLVNILAGVEVTSVVSSTIDAVGLGFMFAVLYILTRKLIFVIGIHCLWDLLQEIITGEGNMSVAGLSGLAISFIVAALFVASSFWIMRKHENIFFNNI</sequence>
<feature type="transmembrane region" description="Helical" evidence="2">
    <location>
        <begin position="121"/>
        <end position="143"/>
    </location>
</feature>
<keyword evidence="5" id="KW-1185">Reference proteome</keyword>
<dbReference type="PATRIC" id="fig|1423806.3.peg.194"/>
<protein>
    <recommendedName>
        <fullName evidence="3">CAAX prenyl protease 2/Lysostaphin resistance protein A-like domain-containing protein</fullName>
    </recommendedName>
</protein>
<reference evidence="4 5" key="1">
    <citation type="journal article" date="2015" name="Genome Announc.">
        <title>Expanding the biotechnology potential of lactobacilli through comparative genomics of 213 strains and associated genera.</title>
        <authorList>
            <person name="Sun Z."/>
            <person name="Harris H.M."/>
            <person name="McCann A."/>
            <person name="Guo C."/>
            <person name="Argimon S."/>
            <person name="Zhang W."/>
            <person name="Yang X."/>
            <person name="Jeffery I.B."/>
            <person name="Cooney J.C."/>
            <person name="Kagawa T.F."/>
            <person name="Liu W."/>
            <person name="Song Y."/>
            <person name="Salvetti E."/>
            <person name="Wrobel A."/>
            <person name="Rasinkangas P."/>
            <person name="Parkhill J."/>
            <person name="Rea M.C."/>
            <person name="O'Sullivan O."/>
            <person name="Ritari J."/>
            <person name="Douillard F.P."/>
            <person name="Paul Ross R."/>
            <person name="Yang R."/>
            <person name="Briner A.E."/>
            <person name="Felis G.E."/>
            <person name="de Vos W.M."/>
            <person name="Barrangou R."/>
            <person name="Klaenhammer T.R."/>
            <person name="Caufield P.W."/>
            <person name="Cui Y."/>
            <person name="Zhang H."/>
            <person name="O'Toole P.W."/>
        </authorList>
    </citation>
    <scope>NUCLEOTIDE SEQUENCE [LARGE SCALE GENOMIC DNA]</scope>
    <source>
        <strain evidence="4 5">DSM 21376</strain>
    </source>
</reference>
<evidence type="ECO:0000313" key="4">
    <source>
        <dbReference type="EMBL" id="KRN06641.1"/>
    </source>
</evidence>
<evidence type="ECO:0000256" key="2">
    <source>
        <dbReference type="SAM" id="Phobius"/>
    </source>
</evidence>
<keyword evidence="2" id="KW-1133">Transmembrane helix</keyword>
<dbReference type="GO" id="GO:0080120">
    <property type="term" value="P:CAAX-box protein maturation"/>
    <property type="evidence" value="ECO:0007669"/>
    <property type="project" value="UniProtKB-ARBA"/>
</dbReference>
<feature type="transmembrane region" description="Helical" evidence="2">
    <location>
        <begin position="12"/>
        <end position="31"/>
    </location>
</feature>
<dbReference type="RefSeq" id="WP_056967252.1">
    <property type="nucleotide sequence ID" value="NZ_AYZF01000008.1"/>
</dbReference>